<evidence type="ECO:0000256" key="6">
    <source>
        <dbReference type="ARBA" id="ARBA00023136"/>
    </source>
</evidence>
<evidence type="ECO:0000256" key="1">
    <source>
        <dbReference type="ARBA" id="ARBA00004141"/>
    </source>
</evidence>
<dbReference type="Pfam" id="PF07885">
    <property type="entry name" value="Ion_trans_2"/>
    <property type="match status" value="2"/>
</dbReference>
<comment type="caution">
    <text evidence="11">The sequence shown here is derived from an EMBL/GenBank/DDBJ whole genome shotgun (WGS) entry which is preliminary data.</text>
</comment>
<dbReference type="Gene3D" id="1.10.287.70">
    <property type="match status" value="2"/>
</dbReference>
<evidence type="ECO:0000256" key="7">
    <source>
        <dbReference type="ARBA" id="ARBA00023303"/>
    </source>
</evidence>
<feature type="domain" description="Potassium channel" evidence="10">
    <location>
        <begin position="229"/>
        <end position="297"/>
    </location>
</feature>
<keyword evidence="3 9" id="KW-0812">Transmembrane</keyword>
<feature type="compositionally biased region" description="Basic and acidic residues" evidence="8">
    <location>
        <begin position="36"/>
        <end position="49"/>
    </location>
</feature>
<evidence type="ECO:0000256" key="5">
    <source>
        <dbReference type="ARBA" id="ARBA00023065"/>
    </source>
</evidence>
<evidence type="ECO:0000313" key="12">
    <source>
        <dbReference type="Proteomes" id="UP001437256"/>
    </source>
</evidence>
<keyword evidence="12" id="KW-1185">Reference proteome</keyword>
<evidence type="ECO:0000259" key="10">
    <source>
        <dbReference type="Pfam" id="PF07885"/>
    </source>
</evidence>
<comment type="subcellular location">
    <subcellularLocation>
        <location evidence="1">Membrane</location>
        <topology evidence="1">Multi-pass membrane protein</topology>
    </subcellularLocation>
</comment>
<evidence type="ECO:0000313" key="11">
    <source>
        <dbReference type="EMBL" id="KAL0065761.1"/>
    </source>
</evidence>
<dbReference type="InterPro" id="IPR003280">
    <property type="entry name" value="2pore_dom_K_chnl"/>
</dbReference>
<dbReference type="EMBL" id="JBBXMP010000043">
    <property type="protein sequence ID" value="KAL0065761.1"/>
    <property type="molecule type" value="Genomic_DNA"/>
</dbReference>
<dbReference type="PANTHER" id="PTHR11003:SF342">
    <property type="entry name" value="OUTWARD-RECTIFIER POTASSIUM CHANNEL TOK1"/>
    <property type="match status" value="1"/>
</dbReference>
<feature type="transmembrane region" description="Helical" evidence="9">
    <location>
        <begin position="133"/>
        <end position="157"/>
    </location>
</feature>
<feature type="transmembrane region" description="Helical" evidence="9">
    <location>
        <begin position="385"/>
        <end position="404"/>
    </location>
</feature>
<accession>A0ABR2ZXE7</accession>
<evidence type="ECO:0000256" key="9">
    <source>
        <dbReference type="SAM" id="Phobius"/>
    </source>
</evidence>
<feature type="transmembrane region" description="Helical" evidence="9">
    <location>
        <begin position="222"/>
        <end position="241"/>
    </location>
</feature>
<organism evidence="11 12">
    <name type="scientific">Marasmius tenuissimus</name>
    <dbReference type="NCBI Taxonomy" id="585030"/>
    <lineage>
        <taxon>Eukaryota</taxon>
        <taxon>Fungi</taxon>
        <taxon>Dikarya</taxon>
        <taxon>Basidiomycota</taxon>
        <taxon>Agaricomycotina</taxon>
        <taxon>Agaricomycetes</taxon>
        <taxon>Agaricomycetidae</taxon>
        <taxon>Agaricales</taxon>
        <taxon>Marasmiineae</taxon>
        <taxon>Marasmiaceae</taxon>
        <taxon>Marasmius</taxon>
    </lineage>
</organism>
<evidence type="ECO:0000256" key="4">
    <source>
        <dbReference type="ARBA" id="ARBA00022989"/>
    </source>
</evidence>
<keyword evidence="7" id="KW-0407">Ion channel</keyword>
<sequence>MNDPGLDEPIQATANEISHGLENGGDRQAVKRRRKSTQEESQGEHVGERKTLDSLHPTRWWFVSTVFPLAAGTLGPLANLFSVCALVQTWRIGENGERIKDPGWLIAVNTVSLGFALAANLLLLFTFARRIRYLVALPLIVILWYLSSITLIVILILGRRLAHSSSASHRVSQSYFYGLLSAIIYVIISTLLTVNYACAHPGLPLRVYKPTFEVLTMPQRTLMLQTTSFTLYLALGAGIFARVEHWDFVDAVYWADYTLLTIGLGSDFPLQTAIGRGLLIPWAVGGIIIIGLVVGSVRGLVLERGKRKVGKRAVARAVAKWRDGRKGSANSNSWSREEFDTMRAIQERASVTRRYTSLGVSALVFVVVWLCGALVFWYAEDAQGWSYPTALFFTYTSLLTIGYGDFIPQSTSGKPFFVLWSLLAVPAVTILISNMGDTVVSWVRNGTLWLGRWTLLPERKGKDGTATQLGGDLGKLGGAIEMAEGSRGTKQGSLAAKIAKEIRIVSVDIGKKPPRRYQWDDWQRWMGLLSGGDAANPGEFLDDNGPLFSDASETEWVLERLCRRLEEVLEAEPEDRGASA</sequence>
<feature type="transmembrane region" description="Helical" evidence="9">
    <location>
        <begin position="177"/>
        <end position="202"/>
    </location>
</feature>
<feature type="domain" description="Potassium channel" evidence="10">
    <location>
        <begin position="365"/>
        <end position="439"/>
    </location>
</feature>
<keyword evidence="4 9" id="KW-1133">Transmembrane helix</keyword>
<feature type="transmembrane region" description="Helical" evidence="9">
    <location>
        <begin position="278"/>
        <end position="301"/>
    </location>
</feature>
<evidence type="ECO:0000256" key="3">
    <source>
        <dbReference type="ARBA" id="ARBA00022692"/>
    </source>
</evidence>
<keyword evidence="5" id="KW-0406">Ion transport</keyword>
<feature type="transmembrane region" description="Helical" evidence="9">
    <location>
        <begin position="248"/>
        <end position="266"/>
    </location>
</feature>
<feature type="transmembrane region" description="Helical" evidence="9">
    <location>
        <begin position="416"/>
        <end position="435"/>
    </location>
</feature>
<keyword evidence="2" id="KW-0813">Transport</keyword>
<reference evidence="11 12" key="1">
    <citation type="submission" date="2024-05" db="EMBL/GenBank/DDBJ databases">
        <title>A draft genome resource for the thread blight pathogen Marasmius tenuissimus strain MS-2.</title>
        <authorList>
            <person name="Yulfo-Soto G.E."/>
            <person name="Baruah I.K."/>
            <person name="Amoako-Attah I."/>
            <person name="Bukari Y."/>
            <person name="Meinhardt L.W."/>
            <person name="Bailey B.A."/>
            <person name="Cohen S.P."/>
        </authorList>
    </citation>
    <scope>NUCLEOTIDE SEQUENCE [LARGE SCALE GENOMIC DNA]</scope>
    <source>
        <strain evidence="11 12">MS-2</strain>
    </source>
</reference>
<dbReference type="InterPro" id="IPR013099">
    <property type="entry name" value="K_chnl_dom"/>
</dbReference>
<dbReference type="SUPFAM" id="SSF81324">
    <property type="entry name" value="Voltage-gated potassium channels"/>
    <property type="match status" value="2"/>
</dbReference>
<feature type="transmembrane region" description="Helical" evidence="9">
    <location>
        <begin position="358"/>
        <end position="379"/>
    </location>
</feature>
<name>A0ABR2ZXE7_9AGAR</name>
<feature type="transmembrane region" description="Helical" evidence="9">
    <location>
        <begin position="104"/>
        <end position="127"/>
    </location>
</feature>
<evidence type="ECO:0000256" key="2">
    <source>
        <dbReference type="ARBA" id="ARBA00022448"/>
    </source>
</evidence>
<dbReference type="Proteomes" id="UP001437256">
    <property type="component" value="Unassembled WGS sequence"/>
</dbReference>
<protein>
    <recommendedName>
        <fullName evidence="10">Potassium channel domain-containing protein</fullName>
    </recommendedName>
</protein>
<gene>
    <name evidence="11" type="ORF">AAF712_007244</name>
</gene>
<proteinExistence type="predicted"/>
<keyword evidence="6 9" id="KW-0472">Membrane</keyword>
<feature type="region of interest" description="Disordered" evidence="8">
    <location>
        <begin position="1"/>
        <end position="49"/>
    </location>
</feature>
<dbReference type="PANTHER" id="PTHR11003">
    <property type="entry name" value="POTASSIUM CHANNEL, SUBFAMILY K"/>
    <property type="match status" value="1"/>
</dbReference>
<feature type="transmembrane region" description="Helical" evidence="9">
    <location>
        <begin position="60"/>
        <end position="83"/>
    </location>
</feature>
<evidence type="ECO:0000256" key="8">
    <source>
        <dbReference type="SAM" id="MobiDB-lite"/>
    </source>
</evidence>